<keyword evidence="2" id="KW-1185">Reference proteome</keyword>
<dbReference type="AlphaFoldDB" id="A0A8T3A5D6"/>
<protein>
    <submittedName>
        <fullName evidence="1">Uncharacterized protein</fullName>
    </submittedName>
</protein>
<sequence length="169" mass="17322">MLGSSMSNGVEVVGAVEPSALSSYDVSLVIHVVLFASVGGSHVDLVDLIAMLVPPNQTINDIDEALLIVGLVLVYNPSSLVLSPAVPVFPVAVCSSGSPVINGELVVYGAVDCDVSPTVAVDSIALNDINCCVNLRDSLIYADGAELSNDNSVFLVDGGNESLTDFGEA</sequence>
<reference evidence="1" key="1">
    <citation type="journal article" date="2022" name="Front. Genet.">
        <title>Chromosome-Scale Assembly of the Dendrobium nobile Genome Provides Insights Into the Molecular Mechanism of the Biosynthesis of the Medicinal Active Ingredient of Dendrobium.</title>
        <authorList>
            <person name="Xu Q."/>
            <person name="Niu S.-C."/>
            <person name="Li K.-L."/>
            <person name="Zheng P.-J."/>
            <person name="Zhang X.-J."/>
            <person name="Jia Y."/>
            <person name="Liu Y."/>
            <person name="Niu Y.-X."/>
            <person name="Yu L.-H."/>
            <person name="Chen D.-F."/>
            <person name="Zhang G.-Q."/>
        </authorList>
    </citation>
    <scope>NUCLEOTIDE SEQUENCE</scope>
    <source>
        <tissue evidence="1">Leaf</tissue>
    </source>
</reference>
<accession>A0A8T3A5D6</accession>
<dbReference type="EMBL" id="JAGYWB010000019">
    <property type="protein sequence ID" value="KAI0489279.1"/>
    <property type="molecule type" value="Genomic_DNA"/>
</dbReference>
<dbReference type="Proteomes" id="UP000829196">
    <property type="component" value="Unassembled WGS sequence"/>
</dbReference>
<evidence type="ECO:0000313" key="2">
    <source>
        <dbReference type="Proteomes" id="UP000829196"/>
    </source>
</evidence>
<proteinExistence type="predicted"/>
<evidence type="ECO:0000313" key="1">
    <source>
        <dbReference type="EMBL" id="KAI0489279.1"/>
    </source>
</evidence>
<organism evidence="1 2">
    <name type="scientific">Dendrobium nobile</name>
    <name type="common">Orchid</name>
    <dbReference type="NCBI Taxonomy" id="94219"/>
    <lineage>
        <taxon>Eukaryota</taxon>
        <taxon>Viridiplantae</taxon>
        <taxon>Streptophyta</taxon>
        <taxon>Embryophyta</taxon>
        <taxon>Tracheophyta</taxon>
        <taxon>Spermatophyta</taxon>
        <taxon>Magnoliopsida</taxon>
        <taxon>Liliopsida</taxon>
        <taxon>Asparagales</taxon>
        <taxon>Orchidaceae</taxon>
        <taxon>Epidendroideae</taxon>
        <taxon>Malaxideae</taxon>
        <taxon>Dendrobiinae</taxon>
        <taxon>Dendrobium</taxon>
    </lineage>
</organism>
<name>A0A8T3A5D6_DENNO</name>
<comment type="caution">
    <text evidence="1">The sequence shown here is derived from an EMBL/GenBank/DDBJ whole genome shotgun (WGS) entry which is preliminary data.</text>
</comment>
<gene>
    <name evidence="1" type="ORF">KFK09_029121</name>
</gene>